<feature type="region of interest" description="Disordered" evidence="1">
    <location>
        <begin position="1"/>
        <end position="26"/>
    </location>
</feature>
<evidence type="ECO:0000313" key="2">
    <source>
        <dbReference type="EMBL" id="NEZ47562.1"/>
    </source>
</evidence>
<evidence type="ECO:0000313" key="3">
    <source>
        <dbReference type="Proteomes" id="UP000473885"/>
    </source>
</evidence>
<dbReference type="EMBL" id="SXDP01000009">
    <property type="protein sequence ID" value="NEZ47562.1"/>
    <property type="molecule type" value="Genomic_DNA"/>
</dbReference>
<name>A0A6M0RBK6_9CLOT</name>
<evidence type="ECO:0000256" key="1">
    <source>
        <dbReference type="SAM" id="MobiDB-lite"/>
    </source>
</evidence>
<sequence>MSKHKRKRRDKYENRYRDNPNINGLQDLLNNVDKDQVYNILNSLNNMTNNNSQQQNDDEYDDYDSYYNNDFNPNNYNGNNNFNPNNLKNANGDYTLQFLNSLRPIIHPSKSGLLNKIIQIYTLSKLMKF</sequence>
<dbReference type="RefSeq" id="WP_163249537.1">
    <property type="nucleotide sequence ID" value="NZ_SXDP01000009.1"/>
</dbReference>
<proteinExistence type="predicted"/>
<gene>
    <name evidence="2" type="ORF">FDF74_10205</name>
</gene>
<accession>A0A6M0RBK6</accession>
<keyword evidence="3" id="KW-1185">Reference proteome</keyword>
<organism evidence="2 3">
    <name type="scientific">Clostridium niameyense</name>
    <dbReference type="NCBI Taxonomy" id="1622073"/>
    <lineage>
        <taxon>Bacteria</taxon>
        <taxon>Bacillati</taxon>
        <taxon>Bacillota</taxon>
        <taxon>Clostridia</taxon>
        <taxon>Eubacteriales</taxon>
        <taxon>Clostridiaceae</taxon>
        <taxon>Clostridium</taxon>
    </lineage>
</organism>
<dbReference type="Proteomes" id="UP000473885">
    <property type="component" value="Unassembled WGS sequence"/>
</dbReference>
<comment type="caution">
    <text evidence="2">The sequence shown here is derived from an EMBL/GenBank/DDBJ whole genome shotgun (WGS) entry which is preliminary data.</text>
</comment>
<reference evidence="2 3" key="1">
    <citation type="submission" date="2019-04" db="EMBL/GenBank/DDBJ databases">
        <title>Genome sequencing of Clostridium botulinum Groups I-IV and Clostridium butyricum.</title>
        <authorList>
            <person name="Brunt J."/>
            <person name="Van Vliet A.H.M."/>
            <person name="Stringer S.C."/>
            <person name="Carter A.T."/>
            <person name="Peck M.W."/>
        </authorList>
    </citation>
    <scope>NUCLEOTIDE SEQUENCE [LARGE SCALE GENOMIC DNA]</scope>
    <source>
        <strain evidence="2 3">IFR 18/094</strain>
    </source>
</reference>
<dbReference type="AlphaFoldDB" id="A0A6M0RBK6"/>
<protein>
    <submittedName>
        <fullName evidence="2">Uncharacterized protein</fullName>
    </submittedName>
</protein>